<keyword evidence="3" id="KW-1185">Reference proteome</keyword>
<organism evidence="2 3">
    <name type="scientific">Colletotrichum musicola</name>
    <dbReference type="NCBI Taxonomy" id="2175873"/>
    <lineage>
        <taxon>Eukaryota</taxon>
        <taxon>Fungi</taxon>
        <taxon>Dikarya</taxon>
        <taxon>Ascomycota</taxon>
        <taxon>Pezizomycotina</taxon>
        <taxon>Sordariomycetes</taxon>
        <taxon>Hypocreomycetidae</taxon>
        <taxon>Glomerellales</taxon>
        <taxon>Glomerellaceae</taxon>
        <taxon>Colletotrichum</taxon>
        <taxon>Colletotrichum orchidearum species complex</taxon>
    </lineage>
</organism>
<accession>A0A8H6KA74</accession>
<dbReference type="InterPro" id="IPR005197">
    <property type="entry name" value="Glyco_hydro_71"/>
</dbReference>
<name>A0A8H6KA74_9PEZI</name>
<keyword evidence="1" id="KW-0732">Signal</keyword>
<dbReference type="EMBL" id="WIGM01000364">
    <property type="protein sequence ID" value="KAF6827578.1"/>
    <property type="molecule type" value="Genomic_DNA"/>
</dbReference>
<dbReference type="AlphaFoldDB" id="A0A8H6KA74"/>
<comment type="caution">
    <text evidence="2">The sequence shown here is derived from an EMBL/GenBank/DDBJ whole genome shotgun (WGS) entry which is preliminary data.</text>
</comment>
<proteinExistence type="predicted"/>
<dbReference type="Proteomes" id="UP000639643">
    <property type="component" value="Unassembled WGS sequence"/>
</dbReference>
<sequence>MKLLLVLACSLSWLIKTNAAAVFAHFMAQEAHIDAFALNMAYDDPTNEDSVAAAFQHASSLGFQLFFSFDYAGNRPWPKAERPGTNNFRYNGKPFVSTFEGPESAEDWLDIKPATGCFFIPDWSSLGAKLAVEKAGGVADGLFNWAAWPWGDQNMDTYVDASYKQWQQVLWWKPDFVQIISWNDYGESHSIGPNRDKSMEAFTIGKAPYNFVLPHDGWRETLPFSIDMYKHNTTTIDSERLVTWYRPNPRTACNDGVGGVKQEASWSSEPEGGVGLYHGNARFYDSTGDVHVRILRGSVIAEVAGIPITEDCSKTNGYTNWNAWVGSARSSGSVSVKPRSLADQVCVNGACHCTKLGAQKPLPEWRGIQAFPAKGKTTDYQGICQYACNYGFCPSAYCGTVEYPPIIATVSPFLPATCTRGEAMSTAAFFDEICAFACAHGFCPIAVCYCSAQGSLDLLEPTETSDVRTMEGAPDDHGLCAFSCARGTCPSICVGSEYSDPWANGYYLPEYSVEDDEIYPEGVIDHCDPTTRQKTLDDLIDGIESEAYERVCWNRWAVWILSDSLDNFPQNYAEVSKDYDDAFGYYIEWVKERITPSLQSYMDLDTGEGNKYFTCAWTTSGRTRSGPCPPSEKFWQLQQSWSFQYTLSDPDGFYEAIERDLGIEKSWVKFGEWHDNGECIDTGDRPIKGPKTPCRKMKLSKTGIPVMGDDVRVTNPKDVLQAAMPSVSSLPLRTLGAFYAMMVGYVDDTTDVVQGLATPVFMLKSALESMKRIKQIANEQQERDKKRLIIEILSIVLLVIPFAREAVSAAFGDVAMVARISMLIGEAGSLALTVESVISDPLSAPFAILSMLIPPVGGSGARTTAEAFKDAAAARRGLSASKLALFDERFVAQDAKIQKIVTRCS</sequence>
<dbReference type="Gene3D" id="3.20.20.80">
    <property type="entry name" value="Glycosidases"/>
    <property type="match status" value="2"/>
</dbReference>
<dbReference type="GO" id="GO:0051118">
    <property type="term" value="F:glucan endo-1,3-alpha-glucosidase activity"/>
    <property type="evidence" value="ECO:0007669"/>
    <property type="project" value="InterPro"/>
</dbReference>
<protein>
    <submittedName>
        <fullName evidence="2">Alpha-glucanase</fullName>
    </submittedName>
</protein>
<feature type="signal peptide" evidence="1">
    <location>
        <begin position="1"/>
        <end position="19"/>
    </location>
</feature>
<dbReference type="CDD" id="cd11577">
    <property type="entry name" value="GH71"/>
    <property type="match status" value="1"/>
</dbReference>
<evidence type="ECO:0000313" key="3">
    <source>
        <dbReference type="Proteomes" id="UP000639643"/>
    </source>
</evidence>
<reference evidence="2" key="1">
    <citation type="journal article" date="2020" name="Phytopathology">
        <title>Genome Sequence Resources of Colletotrichum truncatum, C. plurivorum, C. musicola, and C. sojae: Four Species Pathogenic to Soybean (Glycine max).</title>
        <authorList>
            <person name="Rogerio F."/>
            <person name="Boufleur T.R."/>
            <person name="Ciampi-Guillardi M."/>
            <person name="Sukno S.A."/>
            <person name="Thon M.R."/>
            <person name="Massola Junior N.S."/>
            <person name="Baroncelli R."/>
        </authorList>
    </citation>
    <scope>NUCLEOTIDE SEQUENCE</scope>
    <source>
        <strain evidence="2">LFN0074</strain>
    </source>
</reference>
<dbReference type="OrthoDB" id="1046782at2759"/>
<evidence type="ECO:0000313" key="2">
    <source>
        <dbReference type="EMBL" id="KAF6827578.1"/>
    </source>
</evidence>
<gene>
    <name evidence="2" type="ORF">CMUS01_08946</name>
</gene>
<evidence type="ECO:0000256" key="1">
    <source>
        <dbReference type="SAM" id="SignalP"/>
    </source>
</evidence>
<feature type="chain" id="PRO_5034060731" evidence="1">
    <location>
        <begin position="20"/>
        <end position="905"/>
    </location>
</feature>
<dbReference type="Pfam" id="PF03659">
    <property type="entry name" value="Glyco_hydro_71"/>
    <property type="match status" value="1"/>
</dbReference>